<protein>
    <submittedName>
        <fullName evidence="1">Uncharacterized protein</fullName>
    </submittedName>
</protein>
<accession>A0A6C0JW27</accession>
<dbReference type="EMBL" id="MN740694">
    <property type="protein sequence ID" value="QHU08108.1"/>
    <property type="molecule type" value="Genomic_DNA"/>
</dbReference>
<evidence type="ECO:0000313" key="1">
    <source>
        <dbReference type="EMBL" id="QHU08108.1"/>
    </source>
</evidence>
<name>A0A6C0JW27_9ZZZZ</name>
<reference evidence="1" key="1">
    <citation type="journal article" date="2020" name="Nature">
        <title>Giant virus diversity and host interactions through global metagenomics.</title>
        <authorList>
            <person name="Schulz F."/>
            <person name="Roux S."/>
            <person name="Paez-Espino D."/>
            <person name="Jungbluth S."/>
            <person name="Walsh D.A."/>
            <person name="Denef V.J."/>
            <person name="McMahon K.D."/>
            <person name="Konstantinidis K.T."/>
            <person name="Eloe-Fadrosh E.A."/>
            <person name="Kyrpides N.C."/>
            <person name="Woyke T."/>
        </authorList>
    </citation>
    <scope>NUCLEOTIDE SEQUENCE</scope>
    <source>
        <strain evidence="1">GVMAG-S-1062768-28</strain>
    </source>
</reference>
<dbReference type="AlphaFoldDB" id="A0A6C0JW27"/>
<proteinExistence type="predicted"/>
<organism evidence="1">
    <name type="scientific">viral metagenome</name>
    <dbReference type="NCBI Taxonomy" id="1070528"/>
    <lineage>
        <taxon>unclassified sequences</taxon>
        <taxon>metagenomes</taxon>
        <taxon>organismal metagenomes</taxon>
    </lineage>
</organism>
<sequence>MVNLYQVSFETLNGGSSFPIEFNDHDFLIKMFDECITALNANGKLQVQYDETFLDALDNLDKLRNETREDYNVLRFYISLGDTTVFSKQYVWVATTWPNAHLHVSGVISSVQKILEHIKK</sequence>